<dbReference type="Proteomes" id="UP000656244">
    <property type="component" value="Unassembled WGS sequence"/>
</dbReference>
<gene>
    <name evidence="1" type="ORF">H7U19_13600</name>
</gene>
<proteinExistence type="predicted"/>
<reference evidence="1" key="1">
    <citation type="submission" date="2020-08" db="EMBL/GenBank/DDBJ databases">
        <title>Hyunsoonleella sp. strain SJ7 genome sequencing and assembly.</title>
        <authorList>
            <person name="Kim I."/>
        </authorList>
    </citation>
    <scope>NUCLEOTIDE SEQUENCE</scope>
    <source>
        <strain evidence="1">SJ7</strain>
    </source>
</reference>
<comment type="caution">
    <text evidence="1">The sequence shown here is derived from an EMBL/GenBank/DDBJ whole genome shotgun (WGS) entry which is preliminary data.</text>
</comment>
<dbReference type="RefSeq" id="WP_186563268.1">
    <property type="nucleotide sequence ID" value="NZ_JACNMF010000004.1"/>
</dbReference>
<accession>A0A923HDE4</accession>
<dbReference type="EMBL" id="JACNMF010000004">
    <property type="protein sequence ID" value="MBC3759449.1"/>
    <property type="molecule type" value="Genomic_DNA"/>
</dbReference>
<keyword evidence="2" id="KW-1185">Reference proteome</keyword>
<dbReference type="PROSITE" id="PS51257">
    <property type="entry name" value="PROKAR_LIPOPROTEIN"/>
    <property type="match status" value="1"/>
</dbReference>
<protein>
    <submittedName>
        <fullName evidence="1">Uncharacterized protein</fullName>
    </submittedName>
</protein>
<sequence length="168" mass="19010">MYYGRPKTINTAKPLIMLWVAFLLSSCSPKIKSSANANTTKEQPPQLIFLNYSIAQNSNGIKTVKLLSSKKVEGKIKGGKFKNNITQNDLICYQLKNKSSVISKIVIEDPLHKRVEYLDESRSFKVAQIESDSAYFSIRLQLNPETRYIAIGDNTSENYFLLSKVKPL</sequence>
<dbReference type="AlphaFoldDB" id="A0A923HDE4"/>
<evidence type="ECO:0000313" key="2">
    <source>
        <dbReference type="Proteomes" id="UP000656244"/>
    </source>
</evidence>
<evidence type="ECO:0000313" key="1">
    <source>
        <dbReference type="EMBL" id="MBC3759449.1"/>
    </source>
</evidence>
<organism evidence="1 2">
    <name type="scientific">Hyunsoonleella aquatilis</name>
    <dbReference type="NCBI Taxonomy" id="2762758"/>
    <lineage>
        <taxon>Bacteria</taxon>
        <taxon>Pseudomonadati</taxon>
        <taxon>Bacteroidota</taxon>
        <taxon>Flavobacteriia</taxon>
        <taxon>Flavobacteriales</taxon>
        <taxon>Flavobacteriaceae</taxon>
    </lineage>
</organism>
<name>A0A923HDE4_9FLAO</name>